<organism evidence="1 2">
    <name type="scientific">Leucogyrophana mollusca</name>
    <dbReference type="NCBI Taxonomy" id="85980"/>
    <lineage>
        <taxon>Eukaryota</taxon>
        <taxon>Fungi</taxon>
        <taxon>Dikarya</taxon>
        <taxon>Basidiomycota</taxon>
        <taxon>Agaricomycotina</taxon>
        <taxon>Agaricomycetes</taxon>
        <taxon>Agaricomycetidae</taxon>
        <taxon>Boletales</taxon>
        <taxon>Boletales incertae sedis</taxon>
        <taxon>Leucogyrophana</taxon>
    </lineage>
</organism>
<dbReference type="Proteomes" id="UP000790709">
    <property type="component" value="Unassembled WGS sequence"/>
</dbReference>
<proteinExistence type="predicted"/>
<sequence length="552" mass="59884">MIILAVVVFATILSVATPTRATPLSEQPPPVVKLDEAVFTGLSEATVSSFLGIPFAQPPVGDLRFRLPLPSPPYTGRHIVTNPGPACPQLAPGLPLLSGLPDDAISAVLNVIDMVANLSSEDCLTLDVITPAGASPSAKLPVVVVCVRYCAGAFEFGSSSTMDGRIIVERGLEINEPIIYVSMNFRTATFGFLASQEVKDAGVGNLGLQDQRLALRWVQKYINAFGGDPARVTIWGESSGAASVALQMLTNGGNTDGLFRAAFMQSGSPLPVGDITNGQPYYDDLVLRTGCTGSPDTLGCLRSVDYDVLKAAVDKSPGVFSYQSLHLAWLPRADGVFLTEPPQHLVRQGSVANIPFVSGDCDDEGTLFSFANSNVTTDSQYREYVKTFWLSAATDEVIDTAMELYPSDITQGSPFDTGDLNALTPQFKRLAAIQGDMAFQAPRRFFLQQRSGKQQIWSFLFRRLKFQPFLGSTHTSDLLDVYGPGDMTDYLIRFVANLDPNGKSGIYWPEYTTQFPSLLTFLDGPVPLTIIQDTYREDAMNFLTEYSLAYPI</sequence>
<reference evidence="1" key="1">
    <citation type="journal article" date="2021" name="New Phytol.">
        <title>Evolutionary innovations through gain and loss of genes in the ectomycorrhizal Boletales.</title>
        <authorList>
            <person name="Wu G."/>
            <person name="Miyauchi S."/>
            <person name="Morin E."/>
            <person name="Kuo A."/>
            <person name="Drula E."/>
            <person name="Varga T."/>
            <person name="Kohler A."/>
            <person name="Feng B."/>
            <person name="Cao Y."/>
            <person name="Lipzen A."/>
            <person name="Daum C."/>
            <person name="Hundley H."/>
            <person name="Pangilinan J."/>
            <person name="Johnson J."/>
            <person name="Barry K."/>
            <person name="LaButti K."/>
            <person name="Ng V."/>
            <person name="Ahrendt S."/>
            <person name="Min B."/>
            <person name="Choi I.G."/>
            <person name="Park H."/>
            <person name="Plett J.M."/>
            <person name="Magnuson J."/>
            <person name="Spatafora J.W."/>
            <person name="Nagy L.G."/>
            <person name="Henrissat B."/>
            <person name="Grigoriev I.V."/>
            <person name="Yang Z.L."/>
            <person name="Xu J."/>
            <person name="Martin F.M."/>
        </authorList>
    </citation>
    <scope>NUCLEOTIDE SEQUENCE</scope>
    <source>
        <strain evidence="1">KUC20120723A-06</strain>
    </source>
</reference>
<accession>A0ACB8BSU1</accession>
<evidence type="ECO:0000313" key="1">
    <source>
        <dbReference type="EMBL" id="KAH7928749.1"/>
    </source>
</evidence>
<keyword evidence="2" id="KW-1185">Reference proteome</keyword>
<protein>
    <submittedName>
        <fullName evidence="1">Alpha/beta-hydrolase</fullName>
    </submittedName>
</protein>
<comment type="caution">
    <text evidence="1">The sequence shown here is derived from an EMBL/GenBank/DDBJ whole genome shotgun (WGS) entry which is preliminary data.</text>
</comment>
<gene>
    <name evidence="1" type="ORF">BV22DRAFT_1004120</name>
</gene>
<evidence type="ECO:0000313" key="2">
    <source>
        <dbReference type="Proteomes" id="UP000790709"/>
    </source>
</evidence>
<dbReference type="EMBL" id="MU266349">
    <property type="protein sequence ID" value="KAH7928749.1"/>
    <property type="molecule type" value="Genomic_DNA"/>
</dbReference>
<name>A0ACB8BSU1_9AGAM</name>